<dbReference type="CDD" id="cd02966">
    <property type="entry name" value="TlpA_like_family"/>
    <property type="match status" value="1"/>
</dbReference>
<evidence type="ECO:0000256" key="10">
    <source>
        <dbReference type="HAMAP-Rule" id="MF_01401"/>
    </source>
</evidence>
<dbReference type="eggNOG" id="COG0229">
    <property type="taxonomic scope" value="Bacteria"/>
</dbReference>
<dbReference type="OrthoDB" id="4174719at2"/>
<comment type="similarity">
    <text evidence="10">Belongs to the MsrA Met sulfoxide reductase family.</text>
</comment>
<dbReference type="NCBIfam" id="TIGR00401">
    <property type="entry name" value="msrA"/>
    <property type="match status" value="1"/>
</dbReference>
<dbReference type="Pfam" id="PF01625">
    <property type="entry name" value="PMSR"/>
    <property type="match status" value="1"/>
</dbReference>
<dbReference type="Gene3D" id="3.40.30.10">
    <property type="entry name" value="Glutaredoxin"/>
    <property type="match status" value="1"/>
</dbReference>
<accession>A0A077DE57</accession>
<dbReference type="InterPro" id="IPR011057">
    <property type="entry name" value="Mss4-like_sf"/>
</dbReference>
<dbReference type="NCBIfam" id="TIGR00357">
    <property type="entry name" value="peptide-methionine (R)-S-oxide reductase MsrB"/>
    <property type="match status" value="1"/>
</dbReference>
<feature type="chain" id="PRO_5001717519" description="Multifunctional fusion protein" evidence="11">
    <location>
        <begin position="22"/>
        <end position="526"/>
    </location>
</feature>
<evidence type="ECO:0000256" key="9">
    <source>
        <dbReference type="HAMAP-Rule" id="MF_01400"/>
    </source>
</evidence>
<dbReference type="Proteomes" id="UP000028945">
    <property type="component" value="Chromosome"/>
</dbReference>
<comment type="function">
    <text evidence="5 10">Has an important function as a repair enzyme for proteins that have been inactivated by oxidation. Catalyzes the reversible oxidation-reduction of methionine sulfoxide in proteins to methionine.</text>
</comment>
<evidence type="ECO:0000259" key="12">
    <source>
        <dbReference type="PROSITE" id="PS51352"/>
    </source>
</evidence>
<evidence type="ECO:0000256" key="1">
    <source>
        <dbReference type="ARBA" id="ARBA00008076"/>
    </source>
</evidence>
<evidence type="ECO:0000256" key="7">
    <source>
        <dbReference type="ARBA" id="ARBA00048488"/>
    </source>
</evidence>
<feature type="active site" description="Nucleophile" evidence="9">
    <location>
        <position position="497"/>
    </location>
</feature>
<feature type="signal peptide" evidence="11">
    <location>
        <begin position="1"/>
        <end position="21"/>
    </location>
</feature>
<evidence type="ECO:0000256" key="8">
    <source>
        <dbReference type="ARBA" id="ARBA00048782"/>
    </source>
</evidence>
<dbReference type="eggNOG" id="COG0526">
    <property type="taxonomic scope" value="Bacteria"/>
</dbReference>
<dbReference type="STRING" id="1072685.IX83_03075"/>
<protein>
    <recommendedName>
        <fullName evidence="9 10">Multifunctional fusion protein</fullName>
    </recommendedName>
    <domain>
        <recommendedName>
            <fullName evidence="10">Peptide methionine sulfoxide reductase MsrA</fullName>
            <shortName evidence="10">Protein-methionine-S-oxide reductase</shortName>
            <ecNumber evidence="10">1.8.4.11</ecNumber>
        </recommendedName>
        <alternativeName>
            <fullName evidence="10">Peptide-methionine (S)-S-oxide reductase</fullName>
            <shortName evidence="10">Peptide Met(O) reductase</shortName>
        </alternativeName>
    </domain>
    <domain>
        <recommendedName>
            <fullName evidence="9">Peptide methionine sulfoxide reductase MsrB</fullName>
            <ecNumber evidence="9">1.8.4.12</ecNumber>
        </recommendedName>
        <alternativeName>
            <fullName evidence="9">Peptide-methionine (R)-S-oxide reductase</fullName>
        </alternativeName>
    </domain>
</protein>
<dbReference type="Pfam" id="PF01641">
    <property type="entry name" value="SelR"/>
    <property type="match status" value="1"/>
</dbReference>
<dbReference type="HOGENOM" id="CLU_031040_11_0_4"/>
<comment type="catalytic activity">
    <reaction evidence="8 10">
        <text>[thioredoxin]-disulfide + L-methionine + H2O = L-methionine (S)-S-oxide + [thioredoxin]-dithiol</text>
        <dbReference type="Rhea" id="RHEA:19993"/>
        <dbReference type="Rhea" id="RHEA-COMP:10698"/>
        <dbReference type="Rhea" id="RHEA-COMP:10700"/>
        <dbReference type="ChEBI" id="CHEBI:15377"/>
        <dbReference type="ChEBI" id="CHEBI:29950"/>
        <dbReference type="ChEBI" id="CHEBI:50058"/>
        <dbReference type="ChEBI" id="CHEBI:57844"/>
        <dbReference type="ChEBI" id="CHEBI:58772"/>
        <dbReference type="EC" id="1.8.4.11"/>
    </reaction>
</comment>
<dbReference type="EC" id="1.8.4.12" evidence="9"/>
<evidence type="ECO:0000259" key="13">
    <source>
        <dbReference type="PROSITE" id="PS51790"/>
    </source>
</evidence>
<dbReference type="eggNOG" id="COG0225">
    <property type="taxonomic scope" value="Bacteria"/>
</dbReference>
<dbReference type="SUPFAM" id="SSF52833">
    <property type="entry name" value="Thioredoxin-like"/>
    <property type="match status" value="1"/>
</dbReference>
<dbReference type="Gene3D" id="3.30.1060.10">
    <property type="entry name" value="Peptide methionine sulphoxide reductase MsrA"/>
    <property type="match status" value="1"/>
</dbReference>
<sequence length="526" mass="59980">MKKIFALCVTLGIALVTLAFAKLPNSSTDKATQGADDKAFTYLLSLDDIHQQPAKQLIDTNRPTLVKLWASWCSSCLSELDEVEAWSKDKRFKAINFVTVVSPSLYSEKNKDDFTKWFLSLDYPQTKVLLDTKGTLSRTLNIRAYPSWALFDEKGHLVRVIKGSISKVQALALIDNPQADLKSVQEKANRVTKKEVIDPMYQKTIYLAGGCFWGVEAYFERIDGVIDAVSGYANGRTENPKYEDVIYRHTGHAETVKVTFDTRRLSLADILQYYFRVIDPTSLNKQGNDRGTQYRTGVYYTDEKDKAVIDAALANEQKKYTKPLVVENLPLRNFYLAEDYHQDYLKKNPNGYCHIDISLADRPLERGTNIDKPVRFWETYEKPSDNELRQQLSNEQYRITQKNGTEYAFSHAYDHLFEPGLYVDIVSGEPLFTSTDKYDSGCGWPSFTQPIQAQAITEHEDLSYNMRRIEVRSRYADSHLGHVFPDGPSDKGGLRYCINGASLRFIPLEQMAAEGYAEFIPLIKKP</sequence>
<comment type="similarity">
    <text evidence="1">In the C-terminal section; belongs to the MsrB Met sulfoxide reductase family.</text>
</comment>
<dbReference type="AlphaFoldDB" id="A0A077DE57"/>
<dbReference type="PANTHER" id="PTHR42799:SF2">
    <property type="entry name" value="MITOCHONDRIAL PEPTIDE METHIONINE SULFOXIDE REDUCTASE"/>
    <property type="match status" value="1"/>
</dbReference>
<proteinExistence type="inferred from homology"/>
<evidence type="ECO:0000256" key="4">
    <source>
        <dbReference type="ARBA" id="ARBA00023268"/>
    </source>
</evidence>
<evidence type="ECO:0000256" key="3">
    <source>
        <dbReference type="ARBA" id="ARBA00023002"/>
    </source>
</evidence>
<dbReference type="KEGG" id="bpsi:IX83_03075"/>
<comment type="catalytic activity">
    <reaction evidence="7 9">
        <text>L-methionyl-[protein] + [thioredoxin]-disulfide + H2O = L-methionyl-(R)-S-oxide-[protein] + [thioredoxin]-dithiol</text>
        <dbReference type="Rhea" id="RHEA:24164"/>
        <dbReference type="Rhea" id="RHEA-COMP:10698"/>
        <dbReference type="Rhea" id="RHEA-COMP:10700"/>
        <dbReference type="Rhea" id="RHEA-COMP:12313"/>
        <dbReference type="Rhea" id="RHEA-COMP:12314"/>
        <dbReference type="ChEBI" id="CHEBI:15377"/>
        <dbReference type="ChEBI" id="CHEBI:16044"/>
        <dbReference type="ChEBI" id="CHEBI:29950"/>
        <dbReference type="ChEBI" id="CHEBI:45764"/>
        <dbReference type="ChEBI" id="CHEBI:50058"/>
        <dbReference type="EC" id="1.8.4.12"/>
    </reaction>
</comment>
<keyword evidence="3 9" id="KW-0560">Oxidoreductase</keyword>
<dbReference type="HAMAP" id="MF_01400">
    <property type="entry name" value="MsrB"/>
    <property type="match status" value="1"/>
</dbReference>
<dbReference type="GO" id="GO:0033744">
    <property type="term" value="F:L-methionine:thioredoxin-disulfide S-oxidoreductase activity"/>
    <property type="evidence" value="ECO:0007669"/>
    <property type="project" value="RHEA"/>
</dbReference>
<evidence type="ECO:0000256" key="5">
    <source>
        <dbReference type="ARBA" id="ARBA00024679"/>
    </source>
</evidence>
<dbReference type="InterPro" id="IPR050162">
    <property type="entry name" value="MsrA_MetSO_reductase"/>
</dbReference>
<name>A0A077DE57_9BURK</name>
<dbReference type="SUPFAM" id="SSF51316">
    <property type="entry name" value="Mss4-like"/>
    <property type="match status" value="1"/>
</dbReference>
<dbReference type="PROSITE" id="PS51790">
    <property type="entry name" value="MSRB"/>
    <property type="match status" value="1"/>
</dbReference>
<dbReference type="EMBL" id="CP009238">
    <property type="protein sequence ID" value="AIL32426.1"/>
    <property type="molecule type" value="Genomic_DNA"/>
</dbReference>
<feature type="domain" description="MsrB" evidence="13">
    <location>
        <begin position="385"/>
        <end position="508"/>
    </location>
</feature>
<gene>
    <name evidence="10" type="primary">msrA</name>
    <name evidence="9" type="synonym">msrB</name>
    <name evidence="14" type="ORF">IX83_03075</name>
</gene>
<dbReference type="InterPro" id="IPR036249">
    <property type="entry name" value="Thioredoxin-like_sf"/>
</dbReference>
<comment type="catalytic activity">
    <reaction evidence="6 10">
        <text>L-methionyl-[protein] + [thioredoxin]-disulfide + H2O = L-methionyl-(S)-S-oxide-[protein] + [thioredoxin]-dithiol</text>
        <dbReference type="Rhea" id="RHEA:14217"/>
        <dbReference type="Rhea" id="RHEA-COMP:10698"/>
        <dbReference type="Rhea" id="RHEA-COMP:10700"/>
        <dbReference type="Rhea" id="RHEA-COMP:12313"/>
        <dbReference type="Rhea" id="RHEA-COMP:12315"/>
        <dbReference type="ChEBI" id="CHEBI:15377"/>
        <dbReference type="ChEBI" id="CHEBI:16044"/>
        <dbReference type="ChEBI" id="CHEBI:29950"/>
        <dbReference type="ChEBI" id="CHEBI:44120"/>
        <dbReference type="ChEBI" id="CHEBI:50058"/>
        <dbReference type="EC" id="1.8.4.11"/>
    </reaction>
</comment>
<dbReference type="GO" id="GO:0005737">
    <property type="term" value="C:cytoplasm"/>
    <property type="evidence" value="ECO:0007669"/>
    <property type="project" value="TreeGrafter"/>
</dbReference>
<dbReference type="PANTHER" id="PTHR42799">
    <property type="entry name" value="MITOCHONDRIAL PEPTIDE METHIONINE SULFOXIDE REDUCTASE"/>
    <property type="match status" value="1"/>
</dbReference>
<dbReference type="SUPFAM" id="SSF55068">
    <property type="entry name" value="Peptide methionine sulfoxide reductase"/>
    <property type="match status" value="1"/>
</dbReference>
<dbReference type="FunFam" id="2.170.150.20:FF:000003">
    <property type="entry name" value="Peptide methionine sulfoxide reductase MsrB"/>
    <property type="match status" value="1"/>
</dbReference>
<dbReference type="GO" id="GO:0034599">
    <property type="term" value="P:cellular response to oxidative stress"/>
    <property type="evidence" value="ECO:0007669"/>
    <property type="project" value="TreeGrafter"/>
</dbReference>
<dbReference type="Gene3D" id="2.170.150.20">
    <property type="entry name" value="Peptide methionine sulfoxide reductase"/>
    <property type="match status" value="1"/>
</dbReference>
<dbReference type="InterPro" id="IPR013766">
    <property type="entry name" value="Thioredoxin_domain"/>
</dbReference>
<comment type="similarity">
    <text evidence="9">Belongs to the MsrB Met sulfoxide reductase family.</text>
</comment>
<dbReference type="HAMAP" id="MF_01401">
    <property type="entry name" value="MsrA"/>
    <property type="match status" value="1"/>
</dbReference>
<evidence type="ECO:0000313" key="15">
    <source>
        <dbReference type="Proteomes" id="UP000028945"/>
    </source>
</evidence>
<dbReference type="PROSITE" id="PS51352">
    <property type="entry name" value="THIOREDOXIN_2"/>
    <property type="match status" value="1"/>
</dbReference>
<evidence type="ECO:0000256" key="6">
    <source>
        <dbReference type="ARBA" id="ARBA00047806"/>
    </source>
</evidence>
<feature type="active site" evidence="10">
    <location>
        <position position="211"/>
    </location>
</feature>
<keyword evidence="15" id="KW-1185">Reference proteome</keyword>
<dbReference type="GO" id="GO:0008113">
    <property type="term" value="F:peptide-methionine (S)-S-oxide reductase activity"/>
    <property type="evidence" value="ECO:0007669"/>
    <property type="project" value="UniProtKB-UniRule"/>
</dbReference>
<organism evidence="14 15">
    <name type="scientific">Basilea psittacipulmonis DSM 24701</name>
    <dbReference type="NCBI Taxonomy" id="1072685"/>
    <lineage>
        <taxon>Bacteria</taxon>
        <taxon>Pseudomonadati</taxon>
        <taxon>Pseudomonadota</taxon>
        <taxon>Betaproteobacteria</taxon>
        <taxon>Burkholderiales</taxon>
        <taxon>Alcaligenaceae</taxon>
        <taxon>Basilea</taxon>
    </lineage>
</organism>
<dbReference type="InterPro" id="IPR002569">
    <property type="entry name" value="Met_Sox_Rdtase_MsrA_dom"/>
</dbReference>
<dbReference type="Pfam" id="PF08534">
    <property type="entry name" value="Redoxin"/>
    <property type="match status" value="1"/>
</dbReference>
<evidence type="ECO:0000313" key="14">
    <source>
        <dbReference type="EMBL" id="AIL32426.1"/>
    </source>
</evidence>
<dbReference type="InterPro" id="IPR036509">
    <property type="entry name" value="Met_Sox_Rdtase_MsrA_sf"/>
</dbReference>
<feature type="domain" description="Thioredoxin" evidence="12">
    <location>
        <begin position="17"/>
        <end position="179"/>
    </location>
</feature>
<dbReference type="GO" id="GO:0033743">
    <property type="term" value="F:peptide-methionine (R)-S-oxide reductase activity"/>
    <property type="evidence" value="ECO:0007669"/>
    <property type="project" value="UniProtKB-UniRule"/>
</dbReference>
<evidence type="ECO:0000256" key="11">
    <source>
        <dbReference type="SAM" id="SignalP"/>
    </source>
</evidence>
<reference evidence="14 15" key="1">
    <citation type="journal article" date="2014" name="BMC Genomics">
        <title>A genomic perspective on a new bacterial genus and species from the Alcaligenaceae family, Basilea psittacipulmonis.</title>
        <authorList>
            <person name="Whiteson K.L."/>
            <person name="Hernandez D."/>
            <person name="Lazarevic V."/>
            <person name="Gaia N."/>
            <person name="Farinelli L."/>
            <person name="Francois P."/>
            <person name="Pilo P."/>
            <person name="Frey J."/>
            <person name="Schrenzel J."/>
        </authorList>
    </citation>
    <scope>NUCLEOTIDE SEQUENCE [LARGE SCALE GENOMIC DNA]</scope>
    <source>
        <strain evidence="14 15">DSM 24701</strain>
    </source>
</reference>
<dbReference type="InterPro" id="IPR002579">
    <property type="entry name" value="Met_Sox_Rdtase_MsrB_dom"/>
</dbReference>
<keyword evidence="2" id="KW-0862">Zinc</keyword>
<comment type="caution">
    <text evidence="9">Lacks conserved residue(s) required for the propagation of feature annotation.</text>
</comment>
<evidence type="ECO:0000256" key="2">
    <source>
        <dbReference type="ARBA" id="ARBA00022833"/>
    </source>
</evidence>
<dbReference type="RefSeq" id="WP_038499022.1">
    <property type="nucleotide sequence ID" value="NZ_AFWK01000063.1"/>
</dbReference>
<keyword evidence="4" id="KW-0511">Multifunctional enzyme</keyword>
<dbReference type="EC" id="1.8.4.11" evidence="10"/>
<dbReference type="InterPro" id="IPR013740">
    <property type="entry name" value="Redoxin"/>
</dbReference>
<dbReference type="NCBIfam" id="NF010625">
    <property type="entry name" value="PRK14018.1"/>
    <property type="match status" value="1"/>
</dbReference>
<keyword evidence="11" id="KW-0732">Signal</keyword>
<dbReference type="FunFam" id="3.30.1060.10:FF:000007">
    <property type="entry name" value="Peptide methionine sulfoxide reductase msrA/msrB"/>
    <property type="match status" value="1"/>
</dbReference>